<evidence type="ECO:0000313" key="7">
    <source>
        <dbReference type="Proteomes" id="UP001589693"/>
    </source>
</evidence>
<evidence type="ECO:0000259" key="5">
    <source>
        <dbReference type="PROSITE" id="PS50977"/>
    </source>
</evidence>
<keyword evidence="1" id="KW-0805">Transcription regulation</keyword>
<evidence type="ECO:0000256" key="4">
    <source>
        <dbReference type="PROSITE-ProRule" id="PRU00335"/>
    </source>
</evidence>
<evidence type="ECO:0000256" key="3">
    <source>
        <dbReference type="ARBA" id="ARBA00023163"/>
    </source>
</evidence>
<dbReference type="Gene3D" id="1.10.357.10">
    <property type="entry name" value="Tetracycline Repressor, domain 2"/>
    <property type="match status" value="1"/>
</dbReference>
<dbReference type="PANTHER" id="PTHR30055:SF234">
    <property type="entry name" value="HTH-TYPE TRANSCRIPTIONAL REGULATOR BETI"/>
    <property type="match status" value="1"/>
</dbReference>
<dbReference type="PANTHER" id="PTHR30055">
    <property type="entry name" value="HTH-TYPE TRANSCRIPTIONAL REGULATOR RUTR"/>
    <property type="match status" value="1"/>
</dbReference>
<dbReference type="Proteomes" id="UP001589693">
    <property type="component" value="Unassembled WGS sequence"/>
</dbReference>
<feature type="domain" description="HTH tetR-type" evidence="5">
    <location>
        <begin position="12"/>
        <end position="72"/>
    </location>
</feature>
<dbReference type="SUPFAM" id="SSF46689">
    <property type="entry name" value="Homeodomain-like"/>
    <property type="match status" value="1"/>
</dbReference>
<evidence type="ECO:0000256" key="1">
    <source>
        <dbReference type="ARBA" id="ARBA00023015"/>
    </source>
</evidence>
<keyword evidence="7" id="KW-1185">Reference proteome</keyword>
<dbReference type="EMBL" id="JBHLZU010000003">
    <property type="protein sequence ID" value="MFB9903170.1"/>
    <property type="molecule type" value="Genomic_DNA"/>
</dbReference>
<feature type="DNA-binding region" description="H-T-H motif" evidence="4">
    <location>
        <begin position="35"/>
        <end position="54"/>
    </location>
</feature>
<organism evidence="6 7">
    <name type="scientific">Allokutzneria oryzae</name>
    <dbReference type="NCBI Taxonomy" id="1378989"/>
    <lineage>
        <taxon>Bacteria</taxon>
        <taxon>Bacillati</taxon>
        <taxon>Actinomycetota</taxon>
        <taxon>Actinomycetes</taxon>
        <taxon>Pseudonocardiales</taxon>
        <taxon>Pseudonocardiaceae</taxon>
        <taxon>Allokutzneria</taxon>
    </lineage>
</organism>
<comment type="caution">
    <text evidence="6">The sequence shown here is derived from an EMBL/GenBank/DDBJ whole genome shotgun (WGS) entry which is preliminary data.</text>
</comment>
<keyword evidence="3" id="KW-0804">Transcription</keyword>
<dbReference type="SUPFAM" id="SSF48498">
    <property type="entry name" value="Tetracyclin repressor-like, C-terminal domain"/>
    <property type="match status" value="1"/>
</dbReference>
<gene>
    <name evidence="6" type="ORF">ACFFQA_04390</name>
</gene>
<accession>A0ABV5ZQJ6</accession>
<dbReference type="InterPro" id="IPR001647">
    <property type="entry name" value="HTH_TetR"/>
</dbReference>
<dbReference type="PRINTS" id="PR00455">
    <property type="entry name" value="HTHTETR"/>
</dbReference>
<dbReference type="Pfam" id="PF00440">
    <property type="entry name" value="TetR_N"/>
    <property type="match status" value="1"/>
</dbReference>
<dbReference type="InterPro" id="IPR009057">
    <property type="entry name" value="Homeodomain-like_sf"/>
</dbReference>
<name>A0ABV5ZQJ6_9PSEU</name>
<dbReference type="PROSITE" id="PS50977">
    <property type="entry name" value="HTH_TETR_2"/>
    <property type="match status" value="1"/>
</dbReference>
<evidence type="ECO:0000313" key="6">
    <source>
        <dbReference type="EMBL" id="MFB9903170.1"/>
    </source>
</evidence>
<dbReference type="InterPro" id="IPR036271">
    <property type="entry name" value="Tet_transcr_reg_TetR-rel_C_sf"/>
</dbReference>
<dbReference type="InterPro" id="IPR050109">
    <property type="entry name" value="HTH-type_TetR-like_transc_reg"/>
</dbReference>
<protein>
    <submittedName>
        <fullName evidence="6">TetR/AcrR family transcriptional regulator</fullName>
    </submittedName>
</protein>
<keyword evidence="2 4" id="KW-0238">DNA-binding</keyword>
<reference evidence="6 7" key="1">
    <citation type="submission" date="2024-09" db="EMBL/GenBank/DDBJ databases">
        <authorList>
            <person name="Sun Q."/>
            <person name="Mori K."/>
        </authorList>
    </citation>
    <scope>NUCLEOTIDE SEQUENCE [LARGE SCALE GENOMIC DNA]</scope>
    <source>
        <strain evidence="6 7">TBRC 7907</strain>
    </source>
</reference>
<evidence type="ECO:0000256" key="2">
    <source>
        <dbReference type="ARBA" id="ARBA00023125"/>
    </source>
</evidence>
<dbReference type="RefSeq" id="WP_377850302.1">
    <property type="nucleotide sequence ID" value="NZ_JBHLZU010000003.1"/>
</dbReference>
<proteinExistence type="predicted"/>
<sequence>MTRTADDTFIHQARRKQLIGCAVEVIAELGLANASTVRIAERAGVSRGVLTYHFRDRAELIEQVVQHVYALGAELIGPKMVVARSPREALLTFIQGSVELYAAHPRDMLALTEIFAGSRTERADDQRHQQEVSDLSRILLAGQEQGQFRDFDVNVMCRSIRGALDGALSHVLAGGEVEPYAAELLEIFDAATAVRR</sequence>